<organism evidence="3">
    <name type="scientific">Perkinsus marinus (strain ATCC 50983 / TXsc)</name>
    <dbReference type="NCBI Taxonomy" id="423536"/>
    <lineage>
        <taxon>Eukaryota</taxon>
        <taxon>Sar</taxon>
        <taxon>Alveolata</taxon>
        <taxon>Perkinsozoa</taxon>
        <taxon>Perkinsea</taxon>
        <taxon>Perkinsida</taxon>
        <taxon>Perkinsidae</taxon>
        <taxon>Perkinsus</taxon>
    </lineage>
</organism>
<protein>
    <submittedName>
        <fullName evidence="2">Uncharacterized protein</fullName>
    </submittedName>
</protein>
<evidence type="ECO:0000313" key="3">
    <source>
        <dbReference type="Proteomes" id="UP000007800"/>
    </source>
</evidence>
<dbReference type="AlphaFoldDB" id="C5KZA2"/>
<proteinExistence type="predicted"/>
<feature type="compositionally biased region" description="Polar residues" evidence="1">
    <location>
        <begin position="43"/>
        <end position="56"/>
    </location>
</feature>
<reference evidence="2 3" key="1">
    <citation type="submission" date="2008-07" db="EMBL/GenBank/DDBJ databases">
        <authorList>
            <person name="El-Sayed N."/>
            <person name="Caler E."/>
            <person name="Inman J."/>
            <person name="Amedeo P."/>
            <person name="Hass B."/>
            <person name="Wortman J."/>
        </authorList>
    </citation>
    <scope>NUCLEOTIDE SEQUENCE [LARGE SCALE GENOMIC DNA]</scope>
    <source>
        <strain evidence="3">ATCC 50983 / TXsc</strain>
    </source>
</reference>
<keyword evidence="3" id="KW-1185">Reference proteome</keyword>
<dbReference type="Proteomes" id="UP000007800">
    <property type="component" value="Unassembled WGS sequence"/>
</dbReference>
<feature type="compositionally biased region" description="Basic residues" evidence="1">
    <location>
        <begin position="1"/>
        <end position="14"/>
    </location>
</feature>
<feature type="region of interest" description="Disordered" evidence="1">
    <location>
        <begin position="1"/>
        <end position="63"/>
    </location>
</feature>
<dbReference type="EMBL" id="GG677732">
    <property type="protein sequence ID" value="EER10191.1"/>
    <property type="molecule type" value="Genomic_DNA"/>
</dbReference>
<dbReference type="GeneID" id="9038679"/>
<dbReference type="InParanoid" id="C5KZA2"/>
<evidence type="ECO:0000313" key="2">
    <source>
        <dbReference type="EMBL" id="EER10191.1"/>
    </source>
</evidence>
<dbReference type="RefSeq" id="XP_002778396.1">
    <property type="nucleotide sequence ID" value="XM_002778350.1"/>
</dbReference>
<feature type="region of interest" description="Disordered" evidence="1">
    <location>
        <begin position="226"/>
        <end position="251"/>
    </location>
</feature>
<evidence type="ECO:0000256" key="1">
    <source>
        <dbReference type="SAM" id="MobiDB-lite"/>
    </source>
</evidence>
<sequence length="251" mass="28243">MTSPRRTNRRRNTPRRTPSTPAPPPSEDSEERLGTAEEENLPQAESSEAQEYQSVNAGDGDRVEDIDEGAVIKEGSVEAIHQRPSARKLLESVLNPVGYARREESVINQILAATQYAQWCGYEDIRWWTWSKSPWSLSRYVAKGWDKSLSESQGTAFLKALREFVSELENYHSMDAALIAAVLICYYSRPDEPSSRRPRIDAAITFFVDTPYSDSFLSNLNDLREGGGPKWKAPTSAQREAALARLRSTDD</sequence>
<name>C5KZA2_PERM5</name>
<gene>
    <name evidence="2" type="ORF">Pmar_PMAR009689</name>
</gene>
<accession>C5KZA2</accession>
<feature type="non-terminal residue" evidence="2">
    <location>
        <position position="251"/>
    </location>
</feature>